<feature type="domain" description="PAS" evidence="3">
    <location>
        <begin position="527"/>
        <end position="574"/>
    </location>
</feature>
<keyword evidence="2" id="KW-1133">Transmembrane helix</keyword>
<feature type="region of interest" description="Disordered" evidence="1">
    <location>
        <begin position="1070"/>
        <end position="1092"/>
    </location>
</feature>
<feature type="compositionally biased region" description="Pro residues" evidence="1">
    <location>
        <begin position="1302"/>
        <end position="1312"/>
    </location>
</feature>
<dbReference type="SMART" id="SM00091">
    <property type="entry name" value="PAS"/>
    <property type="match status" value="1"/>
</dbReference>
<proteinExistence type="predicted"/>
<evidence type="ECO:0000256" key="1">
    <source>
        <dbReference type="SAM" id="MobiDB-lite"/>
    </source>
</evidence>
<feature type="transmembrane region" description="Helical" evidence="2">
    <location>
        <begin position="67"/>
        <end position="95"/>
    </location>
</feature>
<feature type="transmembrane region" description="Helical" evidence="2">
    <location>
        <begin position="1767"/>
        <end position="1791"/>
    </location>
</feature>
<feature type="transmembrane region" description="Helical" evidence="2">
    <location>
        <begin position="228"/>
        <end position="249"/>
    </location>
</feature>
<feature type="compositionally biased region" description="Gly residues" evidence="1">
    <location>
        <begin position="1888"/>
        <end position="1899"/>
    </location>
</feature>
<dbReference type="InterPro" id="IPR052994">
    <property type="entry name" value="Tiny_macrocysts_regulators"/>
</dbReference>
<dbReference type="STRING" id="33097.A0A150FZ83"/>
<dbReference type="OrthoDB" id="531046at2759"/>
<feature type="transmembrane region" description="Helical" evidence="2">
    <location>
        <begin position="200"/>
        <end position="216"/>
    </location>
</feature>
<keyword evidence="2" id="KW-0812">Transmembrane</keyword>
<dbReference type="InterPro" id="IPR000014">
    <property type="entry name" value="PAS"/>
</dbReference>
<dbReference type="Proteomes" id="UP000075714">
    <property type="component" value="Unassembled WGS sequence"/>
</dbReference>
<feature type="compositionally biased region" description="Low complexity" evidence="1">
    <location>
        <begin position="1868"/>
        <end position="1881"/>
    </location>
</feature>
<feature type="transmembrane region" description="Helical" evidence="2">
    <location>
        <begin position="160"/>
        <end position="179"/>
    </location>
</feature>
<dbReference type="EMBL" id="LSYV01000111">
    <property type="protein sequence ID" value="KXZ42914.1"/>
    <property type="molecule type" value="Genomic_DNA"/>
</dbReference>
<dbReference type="CDD" id="cd00130">
    <property type="entry name" value="PAS"/>
    <property type="match status" value="1"/>
</dbReference>
<feature type="compositionally biased region" description="Basic and acidic residues" evidence="1">
    <location>
        <begin position="1083"/>
        <end position="1092"/>
    </location>
</feature>
<feature type="compositionally biased region" description="Low complexity" evidence="1">
    <location>
        <begin position="1325"/>
        <end position="1335"/>
    </location>
</feature>
<feature type="transmembrane region" description="Helical" evidence="2">
    <location>
        <begin position="1568"/>
        <end position="1590"/>
    </location>
</feature>
<organism evidence="4 5">
    <name type="scientific">Gonium pectorale</name>
    <name type="common">Green alga</name>
    <dbReference type="NCBI Taxonomy" id="33097"/>
    <lineage>
        <taxon>Eukaryota</taxon>
        <taxon>Viridiplantae</taxon>
        <taxon>Chlorophyta</taxon>
        <taxon>core chlorophytes</taxon>
        <taxon>Chlorophyceae</taxon>
        <taxon>CS clade</taxon>
        <taxon>Chlamydomonadales</taxon>
        <taxon>Volvocaceae</taxon>
        <taxon>Gonium</taxon>
    </lineage>
</organism>
<feature type="region of interest" description="Disordered" evidence="1">
    <location>
        <begin position="1266"/>
        <end position="1349"/>
    </location>
</feature>
<keyword evidence="5" id="KW-1185">Reference proteome</keyword>
<feature type="compositionally biased region" description="Low complexity" evidence="1">
    <location>
        <begin position="1466"/>
        <end position="1485"/>
    </location>
</feature>
<feature type="transmembrane region" description="Helical" evidence="2">
    <location>
        <begin position="2177"/>
        <end position="2203"/>
    </location>
</feature>
<feature type="transmembrane region" description="Helical" evidence="2">
    <location>
        <begin position="270"/>
        <end position="289"/>
    </location>
</feature>
<evidence type="ECO:0000259" key="3">
    <source>
        <dbReference type="PROSITE" id="PS50112"/>
    </source>
</evidence>
<protein>
    <recommendedName>
        <fullName evidence="3">PAS domain-containing protein</fullName>
    </recommendedName>
</protein>
<comment type="caution">
    <text evidence="4">The sequence shown here is derived from an EMBL/GenBank/DDBJ whole genome shotgun (WGS) entry which is preliminary data.</text>
</comment>
<feature type="region of interest" description="Disordered" evidence="1">
    <location>
        <begin position="1827"/>
        <end position="1903"/>
    </location>
</feature>
<dbReference type="PROSITE" id="PS50112">
    <property type="entry name" value="PAS"/>
    <property type="match status" value="1"/>
</dbReference>
<sequence length="2320" mass="241103">MSLHSKSKENSETRIVIRWVLLKILIDGWQLFTTVITPGQGWDINPRGAAWRVVSVLNFEWLADMGYGAYVALLYGMVAVLAANIGLCVWVAWCFKEQKFPVVWPIKVLRLFTSVFFQSFDVASLNLLQLGLSCRLTGFATPRMHLDMFPSYRCNAMPQVIHTIVSAVSLIVFIALALLTNMAEVVMTFVSVFLGWRRPSAVAYLALSILLAYQYLRWSPNLVDWVNHLKSGLVVAVMWAAAALVALVFEPGLGPGPDAAEERRRLMTRALLLGLGPAMAVGAAASWLVSRRRTAAATRAMRCCRVWADHANLDKEAIARAQTFIKAGVATFPGNAFVALVQANFMIDVLGVGQSGCRQVEAARKLRPGLMSRFIIFVRQQQAQQKAAGSNVAGAAGGGHSMDLLGFVEYQRKQRMVVRLHREALQAMCSFWKALDTTGAVSFTSLSKALTNIENSVSQAQAAYQLVLETYGNNPRLVRLYGRFLETIKNDPWGAGEYYAEAERLEQAKSNDTDGPLLPDGTPLSRMDEITTAVLVVSSSGEIQMANKHVHRLFGYRKGDLDGKMMAALLAPQSGRRLAVCLAGLVEGILAGSSLECGCADGGGGGSGGGGGGGKEGQGGGGGGGGGPAGGPAFASSASAVVLGMHRDRMAFPLKVSLTKASGVGEDSTFIAMLEPQKTRGDGNVPCLVSHRYTEPIPCGATAKALDLVDAALYEVRFKPSSPEPLLLLVADRKGAIRFASPNLAVALNPRAGARHDTAGNGAAAAVAAAAAAAPEASAAAAAAAAAKAGAQALLSGMIGLGLLAGLGGALHGLLTSYTLQDFLLPPWREMHTKLLRDASASSASSARGRYACTRAASSSSPAGGGKGPVLELRSAAGTPLFMHVSAGGSETIGEPLHVVRFAGMLRQPHGSSWRVTLTPPAPQRNAGAGAGRLRLSAAEIAAAQRAARARPAILAISLKDDTAAAADADRAGGAAASASVPYEPADNEAGDYFNAAAAAAASQTLLIDLWPLHSVTGVLQLDGEGRIKGVLEGTCRPAGLLFGLPTAELPGERLDALLALPPGRRGFGDLLVPGGRNKKSSLKQDKKKDTDVKVGPVHVLQGSHVDGRPLALELQLVGRTGPDQPLTARLRIHAPPLVPGGGGGARTSGVTIMPPAGAAASAAAGIGGRPGDGGTQYGAASSTIVQQYGTAYDSSSVITAATRLHRTASRNTGNTTTASAAAVVPTIHTHATQHAVHERLTIGSPPAEVERQQTLQRRGTLLLRTAKDEPPAHLAAGSSEIRNEIRNGDLGGNSAGKLGSPPQPHQVPTPGTPQKSTPELLLLGAARTSTTSGAPGSGGGGSAGGRTGLVSPLLPPDLAEAAMEPLLPGVVVLSPRSMRRITEWVETKGAVFQNATPKVSVHGGSDDDLDLDFEFGDMDLNGGGRRRTDVGSTRLRPFSAATSHYSRAGGGGGDDDDGDADDRSGPPAAAALKGAGAPPLATAAGSGGDGGGGGGGGSLPPGLAPQRVSSGGELDDGGSDGGKSAISGVSATAGGAEYKRGKRFRNLVKLMDSSQAENVLSRFRRGALLAMLLLAVAHTVCFALVVISIQGQQDSMSQLVIAGRSQRMLHQVLVSVRALDQIYKGKAPPNLYGTADVPEFVDNIFTYAQGVKDLNNEVAAENNGNGVVRSLYYMPGMRVWANVNATTREDIYINITLWDMATKVYTSSKDIYQNHRVWAAKGVNISSTASGQFLLRSGSDLFNGYRKVLDALLYIAMDNTRRVNNLQLACLLAEGCGVSVLSAALLSYLLRRLAAQRHTLYGAFLAIPVGLTRAIATQLTNTPLLDVIPSDAAPDPDTDADSSGGGPAKEKRRATLTLDAGQPQAERPSGGSRAPSRAASFIKATKPGGGGGGGGGPGPTLASLRTAMSMASVFPWSAGDGDRSVGGAGGGGGLLGGAGSTSLSASATRRYLRADSHDTVKLLMPFVAWSCLVVAFYAASVVKLQHVQPLVAVASVADLSTANTYRAVYFAQELAAEEEPLRIDERRAALRTAAAGLRDAFYTLQLGSEAAAALGNGTEIFPLVTIGLSYESPAMRQLMYSNTRCLRLATSPPCPGPDYRFHQVTHSGADSLMQAFLEQVWAMADEVTAVGAPGGGLANERLDFIYNVGTKDLTDANIQIALLHFDYLKNLFNGVLLLHILLFVLLWLCLSGFVLLLLNPLVARYTREKRRIAELMSQLPLELDVEKLVRAALGAATQHGAGSGAGGAGGGGAAGAGLGGAAPTGVGSEGSINGAAHADVLHGDAVRAWKSVLRSASAVVVAAKQSSARQRRGSTLASG</sequence>
<evidence type="ECO:0000313" key="4">
    <source>
        <dbReference type="EMBL" id="KXZ42914.1"/>
    </source>
</evidence>
<keyword evidence="2" id="KW-0472">Membrane</keyword>
<evidence type="ECO:0000256" key="2">
    <source>
        <dbReference type="SAM" id="Phobius"/>
    </source>
</evidence>
<feature type="compositionally biased region" description="Gly residues" evidence="1">
    <location>
        <begin position="1486"/>
        <end position="1500"/>
    </location>
</feature>
<evidence type="ECO:0000313" key="5">
    <source>
        <dbReference type="Proteomes" id="UP000075714"/>
    </source>
</evidence>
<gene>
    <name evidence="4" type="ORF">GPECTOR_111g247</name>
</gene>
<dbReference type="PANTHER" id="PTHR31600:SF2">
    <property type="entry name" value="GAMETE ENRICHED GENE 10 PROTEIN-RELATED"/>
    <property type="match status" value="1"/>
</dbReference>
<dbReference type="PANTHER" id="PTHR31600">
    <property type="entry name" value="TINY MACROCYSTS PROTEIN B-RELATED"/>
    <property type="match status" value="1"/>
</dbReference>
<dbReference type="InterPro" id="IPR057352">
    <property type="entry name" value="TPR_TmcB/C"/>
</dbReference>
<feature type="region of interest" description="Disordered" evidence="1">
    <location>
        <begin position="606"/>
        <end position="628"/>
    </location>
</feature>
<reference evidence="5" key="1">
    <citation type="journal article" date="2016" name="Nat. Commun.">
        <title>The Gonium pectorale genome demonstrates co-option of cell cycle regulation during the evolution of multicellularity.</title>
        <authorList>
            <person name="Hanschen E.R."/>
            <person name="Marriage T.N."/>
            <person name="Ferris P.J."/>
            <person name="Hamaji T."/>
            <person name="Toyoda A."/>
            <person name="Fujiyama A."/>
            <person name="Neme R."/>
            <person name="Noguchi H."/>
            <person name="Minakuchi Y."/>
            <person name="Suzuki M."/>
            <person name="Kawai-Toyooka H."/>
            <person name="Smith D.R."/>
            <person name="Sparks H."/>
            <person name="Anderson J."/>
            <person name="Bakaric R."/>
            <person name="Luria V."/>
            <person name="Karger A."/>
            <person name="Kirschner M.W."/>
            <person name="Durand P.M."/>
            <person name="Michod R.E."/>
            <person name="Nozaki H."/>
            <person name="Olson B.J."/>
        </authorList>
    </citation>
    <scope>NUCLEOTIDE SEQUENCE [LARGE SCALE GENOMIC DNA]</scope>
    <source>
        <strain evidence="5">NIES-2863</strain>
    </source>
</reference>
<feature type="transmembrane region" description="Helical" evidence="2">
    <location>
        <begin position="793"/>
        <end position="815"/>
    </location>
</feature>
<feature type="compositionally biased region" description="Gly residues" evidence="1">
    <location>
        <begin position="1336"/>
        <end position="1348"/>
    </location>
</feature>
<accession>A0A150FZ83</accession>
<dbReference type="Pfam" id="PF25474">
    <property type="entry name" value="TPR_TmcB"/>
    <property type="match status" value="1"/>
</dbReference>
<name>A0A150FZ83_GONPE</name>
<feature type="region of interest" description="Disordered" evidence="1">
    <location>
        <begin position="1418"/>
        <end position="1530"/>
    </location>
</feature>